<dbReference type="FunFam" id="2.40.440.10:FF:000002">
    <property type="entry name" value="L,D-transpeptidase ErfK/SrfK"/>
    <property type="match status" value="1"/>
</dbReference>
<dbReference type="PANTHER" id="PTHR30582">
    <property type="entry name" value="L,D-TRANSPEPTIDASE"/>
    <property type="match status" value="1"/>
</dbReference>
<evidence type="ECO:0000256" key="4">
    <source>
        <dbReference type="ARBA" id="ARBA00022679"/>
    </source>
</evidence>
<dbReference type="Proteomes" id="UP000325289">
    <property type="component" value="Unassembled WGS sequence"/>
</dbReference>
<keyword evidence="5" id="KW-0378">Hydrolase</keyword>
<dbReference type="InterPro" id="IPR038063">
    <property type="entry name" value="Transpep_catalytic_dom"/>
</dbReference>
<feature type="signal peptide" evidence="10">
    <location>
        <begin position="1"/>
        <end position="21"/>
    </location>
</feature>
<dbReference type="CDD" id="cd16913">
    <property type="entry name" value="YkuD_like"/>
    <property type="match status" value="1"/>
</dbReference>
<dbReference type="Pfam" id="PF03734">
    <property type="entry name" value="YkuD"/>
    <property type="match status" value="1"/>
</dbReference>
<reference evidence="12 13" key="1">
    <citation type="submission" date="2016-10" db="EMBL/GenBank/DDBJ databases">
        <authorList>
            <person name="Varghese N."/>
            <person name="Submissions S."/>
        </authorList>
    </citation>
    <scope>NUCLEOTIDE SEQUENCE [LARGE SCALE GENOMIC DNA]</scope>
    <source>
        <strain evidence="13">YIM D21,KCTC 23444,ACCC 10710</strain>
    </source>
</reference>
<dbReference type="RefSeq" id="WP_149757071.1">
    <property type="nucleotide sequence ID" value="NZ_FOMS01000011.1"/>
</dbReference>
<dbReference type="PANTHER" id="PTHR30582:SF24">
    <property type="entry name" value="L,D-TRANSPEPTIDASE ERFK_SRFK-RELATED"/>
    <property type="match status" value="1"/>
</dbReference>
<dbReference type="EMBL" id="FOMS01000011">
    <property type="protein sequence ID" value="SFE55029.1"/>
    <property type="molecule type" value="Genomic_DNA"/>
</dbReference>
<evidence type="ECO:0000256" key="2">
    <source>
        <dbReference type="ARBA" id="ARBA00005992"/>
    </source>
</evidence>
<dbReference type="GO" id="GO:0005576">
    <property type="term" value="C:extracellular region"/>
    <property type="evidence" value="ECO:0007669"/>
    <property type="project" value="TreeGrafter"/>
</dbReference>
<proteinExistence type="inferred from homology"/>
<evidence type="ECO:0000256" key="6">
    <source>
        <dbReference type="ARBA" id="ARBA00022960"/>
    </source>
</evidence>
<keyword evidence="4" id="KW-0808">Transferase</keyword>
<dbReference type="UniPathway" id="UPA00219"/>
<evidence type="ECO:0000256" key="5">
    <source>
        <dbReference type="ARBA" id="ARBA00022801"/>
    </source>
</evidence>
<evidence type="ECO:0000256" key="1">
    <source>
        <dbReference type="ARBA" id="ARBA00004752"/>
    </source>
</evidence>
<keyword evidence="8 9" id="KW-0961">Cell wall biogenesis/degradation</keyword>
<dbReference type="Gene3D" id="2.40.440.10">
    <property type="entry name" value="L,D-transpeptidase catalytic domain-like"/>
    <property type="match status" value="1"/>
</dbReference>
<dbReference type="OrthoDB" id="9795305at2"/>
<dbReference type="GO" id="GO:0008360">
    <property type="term" value="P:regulation of cell shape"/>
    <property type="evidence" value="ECO:0007669"/>
    <property type="project" value="UniProtKB-UniRule"/>
</dbReference>
<feature type="active site" description="Proton donor/acceptor" evidence="9">
    <location>
        <position position="148"/>
    </location>
</feature>
<keyword evidence="10" id="KW-0732">Signal</keyword>
<dbReference type="GO" id="GO:0071555">
    <property type="term" value="P:cell wall organization"/>
    <property type="evidence" value="ECO:0007669"/>
    <property type="project" value="UniProtKB-UniRule"/>
</dbReference>
<evidence type="ECO:0000256" key="8">
    <source>
        <dbReference type="ARBA" id="ARBA00023316"/>
    </source>
</evidence>
<name>A0A1I2BG54_9RHOB</name>
<evidence type="ECO:0000256" key="9">
    <source>
        <dbReference type="PROSITE-ProRule" id="PRU01373"/>
    </source>
</evidence>
<sequence>MISRRHFIAAAAASTALPAAAEAQSGGFQIQPIYRPQRVRIKQDLGAPQILILPRAHFLYYVDQPGSALRYGVGVGRAGLEFQGQAVIQVKKEWPTWRPTDEMIEREPETYGRFKGNDYVQPGGPDNPLGARALYLFQNGRDTFYRIHGTTQPQSIGRSVSNGCIRMLNEHVIDLYNRVEIGTRVTVL</sequence>
<keyword evidence="3" id="KW-0328">Glycosyltransferase</keyword>
<evidence type="ECO:0000313" key="13">
    <source>
        <dbReference type="Proteomes" id="UP000325289"/>
    </source>
</evidence>
<comment type="pathway">
    <text evidence="1 9">Cell wall biogenesis; peptidoglycan biosynthesis.</text>
</comment>
<feature type="domain" description="L,D-TPase catalytic" evidence="11">
    <location>
        <begin position="48"/>
        <end position="188"/>
    </location>
</feature>
<dbReference type="GO" id="GO:0071972">
    <property type="term" value="F:peptidoglycan L,D-transpeptidase activity"/>
    <property type="evidence" value="ECO:0007669"/>
    <property type="project" value="TreeGrafter"/>
</dbReference>
<dbReference type="InterPro" id="IPR050979">
    <property type="entry name" value="LD-transpeptidase"/>
</dbReference>
<dbReference type="SUPFAM" id="SSF141523">
    <property type="entry name" value="L,D-transpeptidase catalytic domain-like"/>
    <property type="match status" value="1"/>
</dbReference>
<evidence type="ECO:0000256" key="7">
    <source>
        <dbReference type="ARBA" id="ARBA00022984"/>
    </source>
</evidence>
<evidence type="ECO:0000256" key="10">
    <source>
        <dbReference type="SAM" id="SignalP"/>
    </source>
</evidence>
<dbReference type="AlphaFoldDB" id="A0A1I2BG54"/>
<dbReference type="GO" id="GO:0018104">
    <property type="term" value="P:peptidoglycan-protein cross-linking"/>
    <property type="evidence" value="ECO:0007669"/>
    <property type="project" value="TreeGrafter"/>
</dbReference>
<dbReference type="GO" id="GO:0016757">
    <property type="term" value="F:glycosyltransferase activity"/>
    <property type="evidence" value="ECO:0007669"/>
    <property type="project" value="UniProtKB-KW"/>
</dbReference>
<evidence type="ECO:0000259" key="11">
    <source>
        <dbReference type="PROSITE" id="PS52029"/>
    </source>
</evidence>
<evidence type="ECO:0000313" key="12">
    <source>
        <dbReference type="EMBL" id="SFE55029.1"/>
    </source>
</evidence>
<dbReference type="InterPro" id="IPR005490">
    <property type="entry name" value="LD_TPept_cat_dom"/>
</dbReference>
<keyword evidence="7 9" id="KW-0573">Peptidoglycan synthesis</keyword>
<comment type="similarity">
    <text evidence="2">Belongs to the YkuD family.</text>
</comment>
<evidence type="ECO:0000256" key="3">
    <source>
        <dbReference type="ARBA" id="ARBA00022676"/>
    </source>
</evidence>
<dbReference type="PROSITE" id="PS51318">
    <property type="entry name" value="TAT"/>
    <property type="match status" value="1"/>
</dbReference>
<feature type="chain" id="PRO_5009302114" evidence="10">
    <location>
        <begin position="22"/>
        <end position="188"/>
    </location>
</feature>
<gene>
    <name evidence="12" type="ORF">SAMN04515678_11133</name>
</gene>
<feature type="active site" description="Nucleophile" evidence="9">
    <location>
        <position position="164"/>
    </location>
</feature>
<dbReference type="InterPro" id="IPR006311">
    <property type="entry name" value="TAT_signal"/>
</dbReference>
<keyword evidence="13" id="KW-1185">Reference proteome</keyword>
<accession>A0A1I2BG54</accession>
<keyword evidence="6 9" id="KW-0133">Cell shape</keyword>
<protein>
    <submittedName>
        <fullName evidence="12">L,D-transpeptidase catalytic domain</fullName>
    </submittedName>
</protein>
<dbReference type="PROSITE" id="PS52029">
    <property type="entry name" value="LD_TPASE"/>
    <property type="match status" value="1"/>
</dbReference>
<organism evidence="12 13">
    <name type="scientific">Roseivivax sediminis</name>
    <dbReference type="NCBI Taxonomy" id="936889"/>
    <lineage>
        <taxon>Bacteria</taxon>
        <taxon>Pseudomonadati</taxon>
        <taxon>Pseudomonadota</taxon>
        <taxon>Alphaproteobacteria</taxon>
        <taxon>Rhodobacterales</taxon>
        <taxon>Roseobacteraceae</taxon>
        <taxon>Roseivivax</taxon>
    </lineage>
</organism>